<dbReference type="AlphaFoldDB" id="A0ABD3Q7H1"/>
<evidence type="ECO:0000313" key="3">
    <source>
        <dbReference type="Proteomes" id="UP001530400"/>
    </source>
</evidence>
<proteinExistence type="predicted"/>
<dbReference type="Proteomes" id="UP001530400">
    <property type="component" value="Unassembled WGS sequence"/>
</dbReference>
<feature type="region of interest" description="Disordered" evidence="1">
    <location>
        <begin position="394"/>
        <end position="414"/>
    </location>
</feature>
<evidence type="ECO:0000256" key="1">
    <source>
        <dbReference type="SAM" id="MobiDB-lite"/>
    </source>
</evidence>
<protein>
    <submittedName>
        <fullName evidence="2">Uncharacterized protein</fullName>
    </submittedName>
</protein>
<keyword evidence="3" id="KW-1185">Reference proteome</keyword>
<reference evidence="2 3" key="1">
    <citation type="submission" date="2024-10" db="EMBL/GenBank/DDBJ databases">
        <title>Updated reference genomes for cyclostephanoid diatoms.</title>
        <authorList>
            <person name="Roberts W.R."/>
            <person name="Alverson A.J."/>
        </authorList>
    </citation>
    <scope>NUCLEOTIDE SEQUENCE [LARGE SCALE GENOMIC DNA]</scope>
    <source>
        <strain evidence="2 3">AJA010-31</strain>
    </source>
</reference>
<dbReference type="EMBL" id="JALLPJ020000317">
    <property type="protein sequence ID" value="KAL3795496.1"/>
    <property type="molecule type" value="Genomic_DNA"/>
</dbReference>
<accession>A0ABD3Q7H1</accession>
<gene>
    <name evidence="2" type="ORF">ACHAWO_003296</name>
</gene>
<organism evidence="2 3">
    <name type="scientific">Cyclotella atomus</name>
    <dbReference type="NCBI Taxonomy" id="382360"/>
    <lineage>
        <taxon>Eukaryota</taxon>
        <taxon>Sar</taxon>
        <taxon>Stramenopiles</taxon>
        <taxon>Ochrophyta</taxon>
        <taxon>Bacillariophyta</taxon>
        <taxon>Coscinodiscophyceae</taxon>
        <taxon>Thalassiosirophycidae</taxon>
        <taxon>Stephanodiscales</taxon>
        <taxon>Stephanodiscaceae</taxon>
        <taxon>Cyclotella</taxon>
    </lineage>
</organism>
<name>A0ABD3Q7H1_9STRA</name>
<evidence type="ECO:0000313" key="2">
    <source>
        <dbReference type="EMBL" id="KAL3795496.1"/>
    </source>
</evidence>
<sequence>MNGNQGGGEADGIGVEAHSRAENFLQLIQQLLLLIKDIPTEEITLALPESGDDQLKSWYNAMFDVLKRCEMMVSGPFMSLLSSHLSEHASRKAATELMGQVQDTLACCFGLMSDYEPTLHERIKKRITSSTGTVRNEYESIVDNEARVQRLRGRLCRLAIYPRNHLEDSIRKMVHDLVIFSEGHGESVYLQVEDGFRRDIAEGTEVAFPCRTVRQISLRLEQMRFAGVVPSHRETRALTIDNVEGLKQWFYVMEDVVAEFDLLTKLLPLKFEQKYESAKLDKIKQVTMEIQGIVAPHAEWASRHQDAIYPRMADNVTRVLNTIPDDGLDEVETYEYERVIRDENEVQTGLASLLNAPLAVYRRLRGALREVTQIIAEFHKENLDLMSLAPLSKRRRTEPGADGPRNINPYAQYD</sequence>
<comment type="caution">
    <text evidence="2">The sequence shown here is derived from an EMBL/GenBank/DDBJ whole genome shotgun (WGS) entry which is preliminary data.</text>
</comment>